<protein>
    <recommendedName>
        <fullName evidence="1">GSCFA domain-containing protein</fullName>
    </recommendedName>
</protein>
<accession>A0A7X3LY73</accession>
<reference evidence="2 3" key="1">
    <citation type="submission" date="2019-12" db="EMBL/GenBank/DDBJ databases">
        <authorList>
            <person name="Li M."/>
        </authorList>
    </citation>
    <scope>NUCLEOTIDE SEQUENCE [LARGE SCALE GENOMIC DNA]</scope>
    <source>
        <strain evidence="2 3">GBMRC 2046</strain>
    </source>
</reference>
<evidence type="ECO:0000313" key="3">
    <source>
        <dbReference type="Proteomes" id="UP000433101"/>
    </source>
</evidence>
<proteinExistence type="predicted"/>
<dbReference type="EMBL" id="WUMV01000009">
    <property type="protein sequence ID" value="MXN67233.1"/>
    <property type="molecule type" value="Genomic_DNA"/>
</dbReference>
<dbReference type="Pfam" id="PF08885">
    <property type="entry name" value="GSCFA"/>
    <property type="match status" value="1"/>
</dbReference>
<comment type="caution">
    <text evidence="2">The sequence shown here is derived from an EMBL/GenBank/DDBJ whole genome shotgun (WGS) entry which is preliminary data.</text>
</comment>
<keyword evidence="3" id="KW-1185">Reference proteome</keyword>
<dbReference type="RefSeq" id="WP_208999929.1">
    <property type="nucleotide sequence ID" value="NZ_WUMV01000009.1"/>
</dbReference>
<dbReference type="Proteomes" id="UP000433101">
    <property type="component" value="Unassembled WGS sequence"/>
</dbReference>
<organism evidence="2 3">
    <name type="scientific">Stappia sediminis</name>
    <dbReference type="NCBI Taxonomy" id="2692190"/>
    <lineage>
        <taxon>Bacteria</taxon>
        <taxon>Pseudomonadati</taxon>
        <taxon>Pseudomonadota</taxon>
        <taxon>Alphaproteobacteria</taxon>
        <taxon>Hyphomicrobiales</taxon>
        <taxon>Stappiaceae</taxon>
        <taxon>Stappia</taxon>
    </lineage>
</organism>
<gene>
    <name evidence="2" type="ORF">GR183_20185</name>
</gene>
<dbReference type="AlphaFoldDB" id="A0A7X3LY73"/>
<evidence type="ECO:0000259" key="1">
    <source>
        <dbReference type="Pfam" id="PF08885"/>
    </source>
</evidence>
<evidence type="ECO:0000313" key="2">
    <source>
        <dbReference type="EMBL" id="MXN67233.1"/>
    </source>
</evidence>
<dbReference type="InterPro" id="IPR014982">
    <property type="entry name" value="GSCFA"/>
</dbReference>
<sequence length="342" mass="39432">MLSEFQYWLKSRVPLSVQERLRPGKAKKFEAKARAAGADAVVIKMGSDRQLAHGTWYRGENTNYQPTKVNLHEANAIEDYFLKGWLPEKPFITKQHYVTAFGSCFAAHMTNYLAKNNFNIFGGNLKLDSYVVRCGEGMVNTFAIAQQFEWAFGERAFGDNLWHDKKGNVAEDSLDIQNETRHIFEQTDVFIITLGLSEVWYDKRTGDAFWRAVPRSEYDPEIHGFKVSSVAENLTNLQTIYRLIREHRPDAAIVVTLSPVPLVATFRPVSCITANSVSKAVLRVAVDEFYRDHSDDDNLYYFPSYELVKEYFKDPYEKDNRHIRSSVVEMIMKTFHKHFLIG</sequence>
<feature type="domain" description="GSCFA" evidence="1">
    <location>
        <begin position="98"/>
        <end position="335"/>
    </location>
</feature>
<name>A0A7X3LY73_9HYPH</name>